<dbReference type="InterPro" id="IPR044666">
    <property type="entry name" value="Cyclophilin_A-like"/>
</dbReference>
<feature type="compositionally biased region" description="Acidic residues" evidence="5">
    <location>
        <begin position="48"/>
        <end position="57"/>
    </location>
</feature>
<evidence type="ECO:0000256" key="5">
    <source>
        <dbReference type="SAM" id="MobiDB-lite"/>
    </source>
</evidence>
<dbReference type="InterPro" id="IPR020892">
    <property type="entry name" value="Cyclophilin-type_PPIase_CS"/>
</dbReference>
<accession>A0A0C2DAN8</accession>
<evidence type="ECO:0000313" key="7">
    <source>
        <dbReference type="EMBL" id="KIG16952.1"/>
    </source>
</evidence>
<dbReference type="InterPro" id="IPR002130">
    <property type="entry name" value="Cyclophilin-type_PPIase_dom"/>
</dbReference>
<comment type="caution">
    <text evidence="7">The sequence shown here is derived from an EMBL/GenBank/DDBJ whole genome shotgun (WGS) entry which is preliminary data.</text>
</comment>
<dbReference type="PROSITE" id="PS50072">
    <property type="entry name" value="CSA_PPIASE_2"/>
    <property type="match status" value="1"/>
</dbReference>
<comment type="function">
    <text evidence="4">PPIases accelerate the folding of proteins. It catalyzes the cis-trans isomerization of proline imidic peptide bonds in oligopeptides.</text>
</comment>
<proteinExistence type="inferred from homology"/>
<keyword evidence="2 4" id="KW-0697">Rotamase</keyword>
<sequence>MLCAGCGSDPAGESGETGSSSESGTDTDTTETSDTFATFTTNATLTDTDTDTGTDTDGEACLVDEPIVVLETSLGTMVVQLDRTRAPITVENFVGYVSDGFYDGTIFHRVINGFVIQGGGYTPGLGVKTTKGPIPLEIHPELNHVDGAIAMARSNEPDTAESQWYITDGPQPGLDGQYAVFGALIDGFAVRDAIAGVPVQTVPFMDFEFMNVPVEDVLVNAAYCVDAWP</sequence>
<protein>
    <recommendedName>
        <fullName evidence="4">Peptidyl-prolyl cis-trans isomerase</fullName>
        <shortName evidence="4">PPIase</shortName>
        <ecNumber evidence="4">5.2.1.8</ecNumber>
    </recommendedName>
</protein>
<name>A0A0C2DAN8_9BACT</name>
<gene>
    <name evidence="7" type="ORF">DB30_03936</name>
</gene>
<feature type="region of interest" description="Disordered" evidence="5">
    <location>
        <begin position="1"/>
        <end position="57"/>
    </location>
</feature>
<comment type="catalytic activity">
    <reaction evidence="4">
        <text>[protein]-peptidylproline (omega=180) = [protein]-peptidylproline (omega=0)</text>
        <dbReference type="Rhea" id="RHEA:16237"/>
        <dbReference type="Rhea" id="RHEA-COMP:10747"/>
        <dbReference type="Rhea" id="RHEA-COMP:10748"/>
        <dbReference type="ChEBI" id="CHEBI:83833"/>
        <dbReference type="ChEBI" id="CHEBI:83834"/>
        <dbReference type="EC" id="5.2.1.8"/>
    </reaction>
</comment>
<organism evidence="7 8">
    <name type="scientific">Enhygromyxa salina</name>
    <dbReference type="NCBI Taxonomy" id="215803"/>
    <lineage>
        <taxon>Bacteria</taxon>
        <taxon>Pseudomonadati</taxon>
        <taxon>Myxococcota</taxon>
        <taxon>Polyangia</taxon>
        <taxon>Nannocystales</taxon>
        <taxon>Nannocystaceae</taxon>
        <taxon>Enhygromyxa</taxon>
    </lineage>
</organism>
<dbReference type="GO" id="GO:0006457">
    <property type="term" value="P:protein folding"/>
    <property type="evidence" value="ECO:0007669"/>
    <property type="project" value="InterPro"/>
</dbReference>
<evidence type="ECO:0000256" key="2">
    <source>
        <dbReference type="ARBA" id="ARBA00023110"/>
    </source>
</evidence>
<dbReference type="PANTHER" id="PTHR45625">
    <property type="entry name" value="PEPTIDYL-PROLYL CIS-TRANS ISOMERASE-RELATED"/>
    <property type="match status" value="1"/>
</dbReference>
<evidence type="ECO:0000256" key="1">
    <source>
        <dbReference type="ARBA" id="ARBA00007365"/>
    </source>
</evidence>
<dbReference type="PANTHER" id="PTHR45625:SF4">
    <property type="entry name" value="PEPTIDYLPROLYL ISOMERASE DOMAIN AND WD REPEAT-CONTAINING PROTEIN 1"/>
    <property type="match status" value="1"/>
</dbReference>
<dbReference type="SUPFAM" id="SSF50891">
    <property type="entry name" value="Cyclophilin-like"/>
    <property type="match status" value="1"/>
</dbReference>
<dbReference type="PROSITE" id="PS00170">
    <property type="entry name" value="CSA_PPIASE_1"/>
    <property type="match status" value="1"/>
</dbReference>
<dbReference type="InterPro" id="IPR029000">
    <property type="entry name" value="Cyclophilin-like_dom_sf"/>
</dbReference>
<dbReference type="Gene3D" id="2.40.100.10">
    <property type="entry name" value="Cyclophilin-like"/>
    <property type="match status" value="1"/>
</dbReference>
<keyword evidence="3 4" id="KW-0413">Isomerase</keyword>
<reference evidence="7 8" key="1">
    <citation type="submission" date="2014-12" db="EMBL/GenBank/DDBJ databases">
        <title>Genome assembly of Enhygromyxa salina DSM 15201.</title>
        <authorList>
            <person name="Sharma G."/>
            <person name="Subramanian S."/>
        </authorList>
    </citation>
    <scope>NUCLEOTIDE SEQUENCE [LARGE SCALE GENOMIC DNA]</scope>
    <source>
        <strain evidence="7 8">DSM 15201</strain>
    </source>
</reference>
<dbReference type="GO" id="GO:0003755">
    <property type="term" value="F:peptidyl-prolyl cis-trans isomerase activity"/>
    <property type="evidence" value="ECO:0007669"/>
    <property type="project" value="UniProtKB-UniRule"/>
</dbReference>
<evidence type="ECO:0000256" key="4">
    <source>
        <dbReference type="RuleBase" id="RU363019"/>
    </source>
</evidence>
<dbReference type="Proteomes" id="UP000031599">
    <property type="component" value="Unassembled WGS sequence"/>
</dbReference>
<dbReference type="EMBL" id="JMCC02000030">
    <property type="protein sequence ID" value="KIG16952.1"/>
    <property type="molecule type" value="Genomic_DNA"/>
</dbReference>
<dbReference type="Pfam" id="PF00160">
    <property type="entry name" value="Pro_isomerase"/>
    <property type="match status" value="1"/>
</dbReference>
<dbReference type="PRINTS" id="PR00153">
    <property type="entry name" value="CSAPPISMRASE"/>
</dbReference>
<feature type="compositionally biased region" description="Low complexity" evidence="5">
    <location>
        <begin position="12"/>
        <end position="47"/>
    </location>
</feature>
<dbReference type="EC" id="5.2.1.8" evidence="4"/>
<comment type="similarity">
    <text evidence="1 4">Belongs to the cyclophilin-type PPIase family.</text>
</comment>
<dbReference type="AlphaFoldDB" id="A0A0C2DAN8"/>
<feature type="domain" description="PPIase cyclophilin-type" evidence="6">
    <location>
        <begin position="67"/>
        <end position="219"/>
    </location>
</feature>
<evidence type="ECO:0000256" key="3">
    <source>
        <dbReference type="ARBA" id="ARBA00023235"/>
    </source>
</evidence>
<evidence type="ECO:0000259" key="6">
    <source>
        <dbReference type="PROSITE" id="PS50072"/>
    </source>
</evidence>
<evidence type="ECO:0000313" key="8">
    <source>
        <dbReference type="Proteomes" id="UP000031599"/>
    </source>
</evidence>